<dbReference type="InterPro" id="IPR028362">
    <property type="entry name" value="AlgI"/>
</dbReference>
<comment type="similarity">
    <text evidence="2 9">Belongs to the membrane-bound acyltransferase family.</text>
</comment>
<dbReference type="InterPro" id="IPR051085">
    <property type="entry name" value="MB_O-acyltransferase"/>
</dbReference>
<dbReference type="GO" id="GO:0005886">
    <property type="term" value="C:plasma membrane"/>
    <property type="evidence" value="ECO:0007669"/>
    <property type="project" value="UniProtKB-SubCell"/>
</dbReference>
<evidence type="ECO:0000313" key="11">
    <source>
        <dbReference type="EMBL" id="QDU97670.1"/>
    </source>
</evidence>
<feature type="transmembrane region" description="Helical" evidence="10">
    <location>
        <begin position="355"/>
        <end position="375"/>
    </location>
</feature>
<dbReference type="KEGG" id="lcre:Pla8534_55220"/>
<evidence type="ECO:0000256" key="6">
    <source>
        <dbReference type="ARBA" id="ARBA00022989"/>
    </source>
</evidence>
<dbReference type="OrthoDB" id="9805788at2"/>
<comment type="subcellular location">
    <subcellularLocation>
        <location evidence="1">Cell membrane</location>
        <topology evidence="1">Multi-pass membrane protein</topology>
    </subcellularLocation>
</comment>
<dbReference type="InterPro" id="IPR004299">
    <property type="entry name" value="MBOAT_fam"/>
</dbReference>
<reference evidence="11 12" key="1">
    <citation type="submission" date="2019-02" db="EMBL/GenBank/DDBJ databases">
        <title>Deep-cultivation of Planctomycetes and their phenomic and genomic characterization uncovers novel biology.</title>
        <authorList>
            <person name="Wiegand S."/>
            <person name="Jogler M."/>
            <person name="Boedeker C."/>
            <person name="Pinto D."/>
            <person name="Vollmers J."/>
            <person name="Rivas-Marin E."/>
            <person name="Kohn T."/>
            <person name="Peeters S.H."/>
            <person name="Heuer A."/>
            <person name="Rast P."/>
            <person name="Oberbeckmann S."/>
            <person name="Bunk B."/>
            <person name="Jeske O."/>
            <person name="Meyerdierks A."/>
            <person name="Storesund J.E."/>
            <person name="Kallscheuer N."/>
            <person name="Luecker S."/>
            <person name="Lage O.M."/>
            <person name="Pohl T."/>
            <person name="Merkel B.J."/>
            <person name="Hornburger P."/>
            <person name="Mueller R.-W."/>
            <person name="Bruemmer F."/>
            <person name="Labrenz M."/>
            <person name="Spormann A.M."/>
            <person name="Op den Camp H."/>
            <person name="Overmann J."/>
            <person name="Amann R."/>
            <person name="Jetten M.S.M."/>
            <person name="Mascher T."/>
            <person name="Medema M.H."/>
            <person name="Devos D.P."/>
            <person name="Kaster A.-K."/>
            <person name="Ovreas L."/>
            <person name="Rohde M."/>
            <person name="Galperin M.Y."/>
            <person name="Jogler C."/>
        </authorList>
    </citation>
    <scope>NUCLEOTIDE SEQUENCE [LARGE SCALE GENOMIC DNA]</scope>
    <source>
        <strain evidence="11 12">Pla85_3_4</strain>
    </source>
</reference>
<feature type="transmembrane region" description="Helical" evidence="10">
    <location>
        <begin position="396"/>
        <end position="418"/>
    </location>
</feature>
<dbReference type="Proteomes" id="UP000317648">
    <property type="component" value="Chromosome"/>
</dbReference>
<gene>
    <name evidence="11" type="primary">patA</name>
    <name evidence="11" type="ORF">Pla8534_55220</name>
</gene>
<feature type="transmembrane region" description="Helical" evidence="10">
    <location>
        <begin position="79"/>
        <end position="108"/>
    </location>
</feature>
<dbReference type="EC" id="2.3.1.-" evidence="11"/>
<dbReference type="PIRSF" id="PIRSF016636">
    <property type="entry name" value="AlgI_DltB"/>
    <property type="match status" value="1"/>
</dbReference>
<keyword evidence="3 9" id="KW-1003">Cell membrane</keyword>
<evidence type="ECO:0000256" key="9">
    <source>
        <dbReference type="PIRNR" id="PIRNR016636"/>
    </source>
</evidence>
<keyword evidence="4 9" id="KW-0808">Transferase</keyword>
<keyword evidence="5 10" id="KW-0812">Transmembrane</keyword>
<dbReference type="RefSeq" id="WP_145056434.1">
    <property type="nucleotide sequence ID" value="NZ_CP036433.1"/>
</dbReference>
<feature type="transmembrane region" description="Helical" evidence="10">
    <location>
        <begin position="325"/>
        <end position="343"/>
    </location>
</feature>
<keyword evidence="12" id="KW-1185">Reference proteome</keyword>
<dbReference type="GO" id="GO:0042121">
    <property type="term" value="P:alginic acid biosynthetic process"/>
    <property type="evidence" value="ECO:0007669"/>
    <property type="project" value="InterPro"/>
</dbReference>
<organism evidence="11 12">
    <name type="scientific">Lignipirellula cremea</name>
    <dbReference type="NCBI Taxonomy" id="2528010"/>
    <lineage>
        <taxon>Bacteria</taxon>
        <taxon>Pseudomonadati</taxon>
        <taxon>Planctomycetota</taxon>
        <taxon>Planctomycetia</taxon>
        <taxon>Pirellulales</taxon>
        <taxon>Pirellulaceae</taxon>
        <taxon>Lignipirellula</taxon>
    </lineage>
</organism>
<evidence type="ECO:0000256" key="7">
    <source>
        <dbReference type="ARBA" id="ARBA00023136"/>
    </source>
</evidence>
<evidence type="ECO:0000256" key="10">
    <source>
        <dbReference type="SAM" id="Phobius"/>
    </source>
</evidence>
<dbReference type="InterPro" id="IPR024194">
    <property type="entry name" value="Ac/AlaTfrase_AlgI/DltB"/>
</dbReference>
<name>A0A518E0R1_9BACT</name>
<protein>
    <submittedName>
        <fullName evidence="11">Peptidoglycan O-acetyltransferase</fullName>
        <ecNumber evidence="11">2.3.1.-</ecNumber>
    </submittedName>
</protein>
<evidence type="ECO:0000256" key="2">
    <source>
        <dbReference type="ARBA" id="ARBA00010323"/>
    </source>
</evidence>
<dbReference type="PANTHER" id="PTHR13285">
    <property type="entry name" value="ACYLTRANSFERASE"/>
    <property type="match status" value="1"/>
</dbReference>
<dbReference type="Pfam" id="PF03062">
    <property type="entry name" value="MBOAT"/>
    <property type="match status" value="1"/>
</dbReference>
<dbReference type="AlphaFoldDB" id="A0A518E0R1"/>
<accession>A0A518E0R1</accession>
<evidence type="ECO:0000256" key="4">
    <source>
        <dbReference type="ARBA" id="ARBA00022679"/>
    </source>
</evidence>
<dbReference type="EMBL" id="CP036433">
    <property type="protein sequence ID" value="QDU97670.1"/>
    <property type="molecule type" value="Genomic_DNA"/>
</dbReference>
<evidence type="ECO:0000256" key="8">
    <source>
        <dbReference type="ARBA" id="ARBA00023315"/>
    </source>
</evidence>
<feature type="transmembrane region" description="Helical" evidence="10">
    <location>
        <begin position="454"/>
        <end position="472"/>
    </location>
</feature>
<keyword evidence="7 9" id="KW-0472">Membrane</keyword>
<feature type="transmembrane region" description="Helical" evidence="10">
    <location>
        <begin position="300"/>
        <end position="318"/>
    </location>
</feature>
<dbReference type="GO" id="GO:0016746">
    <property type="term" value="F:acyltransferase activity"/>
    <property type="evidence" value="ECO:0007669"/>
    <property type="project" value="UniProtKB-KW"/>
</dbReference>
<proteinExistence type="inferred from homology"/>
<dbReference type="PIRSF" id="PIRSF500217">
    <property type="entry name" value="AlgI"/>
    <property type="match status" value="1"/>
</dbReference>
<feature type="transmembrane region" description="Helical" evidence="10">
    <location>
        <begin position="144"/>
        <end position="165"/>
    </location>
</feature>
<feature type="transmembrane region" description="Helical" evidence="10">
    <location>
        <begin position="114"/>
        <end position="132"/>
    </location>
</feature>
<evidence type="ECO:0000313" key="12">
    <source>
        <dbReference type="Proteomes" id="UP000317648"/>
    </source>
</evidence>
<evidence type="ECO:0000256" key="3">
    <source>
        <dbReference type="ARBA" id="ARBA00022475"/>
    </source>
</evidence>
<sequence>MNFASWSFVGLFLPAVLLAVYSVRGSRTRQWVLIVSSIAFYGLSGFENLIVLIFSLLANYAIGASLVNDAETRRLPRKLLLWGTIAANIACLLAFKWMAVVTAVGTGFRTASDILVPLALAFVTLQQIGFIVACEQGRIRQVKFADYAFFLFFFPQLIMGPIVRFRDIQRQLCEGSLAQLTTENLAIGLSIFCFGLAKKTLLADHLLIPVERIFAAAEWVHVPAIDAWFAVVGFQLQLFLDFSAYADMAIGLARIFGIDLPLNFDRPFEARDRFDLWRRWHISYVSFIRTHVFLPLVLRARAPVVVALALTGLISGVWHGLGWTFLLWGLLQAIILLVVHYRRKLFGYNASPSRFRVFTGVAATFFITCMIGLCFRSGSLEATVRMLQSLFSFQDNWSLISWRSWLILCACAFAVWGWPATQIFFRKYWTALDLRPAGNRPSQTDHPWAQFELSGKWAIVMGILFACSLLFLDQSQRFIYEQF</sequence>
<evidence type="ECO:0000256" key="5">
    <source>
        <dbReference type="ARBA" id="ARBA00022692"/>
    </source>
</evidence>
<dbReference type="PANTHER" id="PTHR13285:SF23">
    <property type="entry name" value="TEICHOIC ACID D-ALANYLTRANSFERASE"/>
    <property type="match status" value="1"/>
</dbReference>
<keyword evidence="8 9" id="KW-0012">Acyltransferase</keyword>
<keyword evidence="6 10" id="KW-1133">Transmembrane helix</keyword>
<evidence type="ECO:0000256" key="1">
    <source>
        <dbReference type="ARBA" id="ARBA00004651"/>
    </source>
</evidence>